<dbReference type="InterPro" id="IPR007197">
    <property type="entry name" value="rSAM"/>
</dbReference>
<name>A0A6J5RIR5_9CAUD</name>
<protein>
    <submittedName>
        <fullName evidence="5">Radical_SAM domain containing protein</fullName>
    </submittedName>
</protein>
<evidence type="ECO:0000256" key="2">
    <source>
        <dbReference type="ARBA" id="ARBA00022723"/>
    </source>
</evidence>
<keyword evidence="4" id="KW-0411">Iron-sulfur</keyword>
<dbReference type="InterPro" id="IPR013785">
    <property type="entry name" value="Aldolase_TIM"/>
</dbReference>
<dbReference type="Pfam" id="PF13353">
    <property type="entry name" value="Fer4_12"/>
    <property type="match status" value="1"/>
</dbReference>
<evidence type="ECO:0000256" key="1">
    <source>
        <dbReference type="ARBA" id="ARBA00022691"/>
    </source>
</evidence>
<evidence type="ECO:0000256" key="4">
    <source>
        <dbReference type="ARBA" id="ARBA00023014"/>
    </source>
</evidence>
<sequence length="294" mass="33560">MQIFDKKIHLREYVCSPTGGYTCSSPKVNLYIYASGFCPASCSFCPGFNEKTKIDIKKFQIALSELHNKQVINRIAITGGEPLLDLFSLDKILETIYNVCGNAYHISVNTNGVNLKHARNMEYFSLLNDIHISRHSDKDDLNDKIFGITTPTAKQIAEQIALGPNIFSLSCNLLTDHINDEKRLKDYLYQAIDIGVYQVGFVSLMEKTKLCKDLFVDYNSITPKLFVKDGFLFETMFKDKESCRCENFVYYNKNGKIPFYMRRAYGENTDCVKALIFNQNNNLITNFGKDSVLL</sequence>
<keyword evidence="3" id="KW-0408">Iron</keyword>
<keyword evidence="1" id="KW-0949">S-adenosyl-L-methionine</keyword>
<evidence type="ECO:0000256" key="3">
    <source>
        <dbReference type="ARBA" id="ARBA00023004"/>
    </source>
</evidence>
<dbReference type="GO" id="GO:0051536">
    <property type="term" value="F:iron-sulfur cluster binding"/>
    <property type="evidence" value="ECO:0007669"/>
    <property type="project" value="UniProtKB-KW"/>
</dbReference>
<dbReference type="GO" id="GO:0003824">
    <property type="term" value="F:catalytic activity"/>
    <property type="evidence" value="ECO:0007669"/>
    <property type="project" value="InterPro"/>
</dbReference>
<dbReference type="InterPro" id="IPR058240">
    <property type="entry name" value="rSAM_sf"/>
</dbReference>
<proteinExistence type="predicted"/>
<reference evidence="5" key="1">
    <citation type="submission" date="2020-05" db="EMBL/GenBank/DDBJ databases">
        <authorList>
            <person name="Chiriac C."/>
            <person name="Salcher M."/>
            <person name="Ghai R."/>
            <person name="Kavagutti S V."/>
        </authorList>
    </citation>
    <scope>NUCLEOTIDE SEQUENCE</scope>
</reference>
<accession>A0A6J5RIR5</accession>
<organism evidence="5">
    <name type="scientific">uncultured Caudovirales phage</name>
    <dbReference type="NCBI Taxonomy" id="2100421"/>
    <lineage>
        <taxon>Viruses</taxon>
        <taxon>Duplodnaviria</taxon>
        <taxon>Heunggongvirae</taxon>
        <taxon>Uroviricota</taxon>
        <taxon>Caudoviricetes</taxon>
        <taxon>Peduoviridae</taxon>
        <taxon>Maltschvirus</taxon>
        <taxon>Maltschvirus maltsch</taxon>
    </lineage>
</organism>
<dbReference type="GO" id="GO:0046872">
    <property type="term" value="F:metal ion binding"/>
    <property type="evidence" value="ECO:0007669"/>
    <property type="project" value="UniProtKB-KW"/>
</dbReference>
<dbReference type="EMBL" id="LR797252">
    <property type="protein sequence ID" value="CAB4196889.1"/>
    <property type="molecule type" value="Genomic_DNA"/>
</dbReference>
<dbReference type="Gene3D" id="3.20.20.70">
    <property type="entry name" value="Aldolase class I"/>
    <property type="match status" value="1"/>
</dbReference>
<evidence type="ECO:0000313" key="5">
    <source>
        <dbReference type="EMBL" id="CAB4196889.1"/>
    </source>
</evidence>
<keyword evidence="2" id="KW-0479">Metal-binding</keyword>
<gene>
    <name evidence="5" type="ORF">UFOVP1290_409</name>
</gene>
<dbReference type="SFLD" id="SFLDS00029">
    <property type="entry name" value="Radical_SAM"/>
    <property type="match status" value="1"/>
</dbReference>
<dbReference type="SUPFAM" id="SSF102114">
    <property type="entry name" value="Radical SAM enzymes"/>
    <property type="match status" value="1"/>
</dbReference>